<dbReference type="Proteomes" id="UP000327157">
    <property type="component" value="Chromosome 17"/>
</dbReference>
<gene>
    <name evidence="1" type="ORF">D8674_019921</name>
</gene>
<name>A0A5N5G8X1_9ROSA</name>
<protein>
    <submittedName>
        <fullName evidence="1">Uncharacterized protein</fullName>
    </submittedName>
</protein>
<evidence type="ECO:0000313" key="1">
    <source>
        <dbReference type="EMBL" id="KAB2611889.1"/>
    </source>
</evidence>
<dbReference type="AlphaFoldDB" id="A0A5N5G8X1"/>
<comment type="caution">
    <text evidence="1">The sequence shown here is derived from an EMBL/GenBank/DDBJ whole genome shotgun (WGS) entry which is preliminary data.</text>
</comment>
<reference evidence="1 2" key="3">
    <citation type="submission" date="2019-11" db="EMBL/GenBank/DDBJ databases">
        <title>A de novo genome assembly of a pear dwarfing rootstock.</title>
        <authorList>
            <person name="Wang F."/>
            <person name="Wang J."/>
            <person name="Li S."/>
            <person name="Zhang Y."/>
            <person name="Fang M."/>
            <person name="Ma L."/>
            <person name="Zhao Y."/>
            <person name="Jiang S."/>
        </authorList>
    </citation>
    <scope>NUCLEOTIDE SEQUENCE [LARGE SCALE GENOMIC DNA]</scope>
    <source>
        <strain evidence="1">S2</strain>
        <tissue evidence="1">Leaf</tissue>
    </source>
</reference>
<reference evidence="1 2" key="1">
    <citation type="submission" date="2019-09" db="EMBL/GenBank/DDBJ databases">
        <authorList>
            <person name="Ou C."/>
        </authorList>
    </citation>
    <scope>NUCLEOTIDE SEQUENCE [LARGE SCALE GENOMIC DNA]</scope>
    <source>
        <strain evidence="1">S2</strain>
        <tissue evidence="1">Leaf</tissue>
    </source>
</reference>
<evidence type="ECO:0000313" key="2">
    <source>
        <dbReference type="Proteomes" id="UP000327157"/>
    </source>
</evidence>
<organism evidence="1 2">
    <name type="scientific">Pyrus ussuriensis x Pyrus communis</name>
    <dbReference type="NCBI Taxonomy" id="2448454"/>
    <lineage>
        <taxon>Eukaryota</taxon>
        <taxon>Viridiplantae</taxon>
        <taxon>Streptophyta</taxon>
        <taxon>Embryophyta</taxon>
        <taxon>Tracheophyta</taxon>
        <taxon>Spermatophyta</taxon>
        <taxon>Magnoliopsida</taxon>
        <taxon>eudicotyledons</taxon>
        <taxon>Gunneridae</taxon>
        <taxon>Pentapetalae</taxon>
        <taxon>rosids</taxon>
        <taxon>fabids</taxon>
        <taxon>Rosales</taxon>
        <taxon>Rosaceae</taxon>
        <taxon>Amygdaloideae</taxon>
        <taxon>Maleae</taxon>
        <taxon>Pyrus</taxon>
    </lineage>
</organism>
<sequence length="119" mass="13054">MSIGDAIIADDLIDCYKLHKVNSPPPTFNLKVLRSSNNGNPTLEAARVFYAMMSLSDRTGVPFHPGDVYPKSTKELDKGLMSLSNVMSTVAHSDPSLPHHPNASQERKIAYLESELNSI</sequence>
<reference evidence="2" key="2">
    <citation type="submission" date="2019-10" db="EMBL/GenBank/DDBJ databases">
        <title>A de novo genome assembly of a pear dwarfing rootstock.</title>
        <authorList>
            <person name="Wang F."/>
            <person name="Wang J."/>
            <person name="Li S."/>
            <person name="Zhang Y."/>
            <person name="Fang M."/>
            <person name="Ma L."/>
            <person name="Zhao Y."/>
            <person name="Jiang S."/>
        </authorList>
    </citation>
    <scope>NUCLEOTIDE SEQUENCE [LARGE SCALE GENOMIC DNA]</scope>
</reference>
<dbReference type="EMBL" id="SMOL01000487">
    <property type="protein sequence ID" value="KAB2611889.1"/>
    <property type="molecule type" value="Genomic_DNA"/>
</dbReference>
<accession>A0A5N5G8X1</accession>
<proteinExistence type="predicted"/>
<keyword evidence="2" id="KW-1185">Reference proteome</keyword>